<dbReference type="EMBL" id="JBEQCT010000002">
    <property type="protein sequence ID" value="MFM2484400.1"/>
    <property type="molecule type" value="Genomic_DNA"/>
</dbReference>
<keyword evidence="1" id="KW-0378">Hydrolase</keyword>
<gene>
    <name evidence="3" type="ORF">ABUE30_04850</name>
</gene>
<keyword evidence="2" id="KW-0732">Signal</keyword>
<dbReference type="Gene3D" id="3.40.720.10">
    <property type="entry name" value="Alkaline Phosphatase, subunit A"/>
    <property type="match status" value="2"/>
</dbReference>
<reference evidence="3 4" key="1">
    <citation type="journal article" date="2013" name="Int. J. Syst. Evol. Microbiol.">
        <title>Celerinatantimonas yamalensis sp. nov., a cold-adapted diazotrophic bacterium from a cold permafrost brine.</title>
        <authorList>
            <person name="Shcherbakova V."/>
            <person name="Chuvilskaya N."/>
            <person name="Rivkina E."/>
            <person name="Demidov N."/>
            <person name="Uchaeva V."/>
            <person name="Suetin S."/>
            <person name="Suzina N."/>
            <person name="Gilichinsky D."/>
        </authorList>
    </citation>
    <scope>NUCLEOTIDE SEQUENCE [LARGE SCALE GENOMIC DNA]</scope>
    <source>
        <strain evidence="3 4">C7</strain>
    </source>
</reference>
<organism evidence="3 4">
    <name type="scientific">Celerinatantimonas yamalensis</name>
    <dbReference type="NCBI Taxonomy" id="559956"/>
    <lineage>
        <taxon>Bacteria</taxon>
        <taxon>Pseudomonadati</taxon>
        <taxon>Pseudomonadota</taxon>
        <taxon>Gammaproteobacteria</taxon>
        <taxon>Celerinatantimonadaceae</taxon>
        <taxon>Celerinatantimonas</taxon>
    </lineage>
</organism>
<dbReference type="Pfam" id="PF04185">
    <property type="entry name" value="Phosphoesterase"/>
    <property type="match status" value="1"/>
</dbReference>
<accession>A0ABW9G400</accession>
<protein>
    <submittedName>
        <fullName evidence="3">Alkaline phosphatase family protein</fullName>
    </submittedName>
</protein>
<keyword evidence="4" id="KW-1185">Reference proteome</keyword>
<dbReference type="PANTHER" id="PTHR31956:SF1">
    <property type="entry name" value="NON-SPECIFIC PHOSPHOLIPASE C1"/>
    <property type="match status" value="1"/>
</dbReference>
<dbReference type="Proteomes" id="UP001629953">
    <property type="component" value="Unassembled WGS sequence"/>
</dbReference>
<sequence>MAAIKSVSRWSCALIVSAISWAHASTLPSVKTMTPIHHLVVVVLQDESFDRYFGIYPHAQNNMDEPPFKAIANTAKVAGFTPKLLKHNPNLSNPYRMAPGEPTCDLGYGVIAQKRAYNAGQNNMFIWQEDQGPTAINDDGCFPQSVMGYYDGNTLQALWGYAQHYAMADHLFATNYSTATTGQINLIAATTQGVEPKVLPGVSYTDQLLGNNPPLYDDASHGRFKVHFEGRNIGDLLNQRHLRWGAFVGGFSPNSKGEFKQRVLNQSGSLVAAYQPNDDPFQYFQRTANAHHLAPISAKLIGRSDRANHQYDLHWLWIALRQQHLPAVSFVFPNHAQNGHVGASSPLDEQRFLRHLMAHLKQSKQWQSSAVMLVWSNANGWYDHVTPPNAPQGMSGGGYGPRLPFLLISPWARHNYVAHQMLDQSSVLRFIEQNWQLGYLGTHTADHYAHSLLNMFNFKPKG</sequence>
<evidence type="ECO:0000313" key="4">
    <source>
        <dbReference type="Proteomes" id="UP001629953"/>
    </source>
</evidence>
<evidence type="ECO:0000256" key="2">
    <source>
        <dbReference type="SAM" id="SignalP"/>
    </source>
</evidence>
<evidence type="ECO:0000256" key="1">
    <source>
        <dbReference type="ARBA" id="ARBA00022801"/>
    </source>
</evidence>
<feature type="signal peptide" evidence="2">
    <location>
        <begin position="1"/>
        <end position="24"/>
    </location>
</feature>
<dbReference type="RefSeq" id="WP_408622580.1">
    <property type="nucleotide sequence ID" value="NZ_JBEQCT010000002.1"/>
</dbReference>
<dbReference type="PANTHER" id="PTHR31956">
    <property type="entry name" value="NON-SPECIFIC PHOSPHOLIPASE C4-RELATED"/>
    <property type="match status" value="1"/>
</dbReference>
<proteinExistence type="predicted"/>
<dbReference type="InterPro" id="IPR017850">
    <property type="entry name" value="Alkaline_phosphatase_core_sf"/>
</dbReference>
<name>A0ABW9G400_9GAMM</name>
<feature type="chain" id="PRO_5046167330" evidence="2">
    <location>
        <begin position="25"/>
        <end position="462"/>
    </location>
</feature>
<dbReference type="InterPro" id="IPR007312">
    <property type="entry name" value="Phosphoesterase"/>
</dbReference>
<evidence type="ECO:0000313" key="3">
    <source>
        <dbReference type="EMBL" id="MFM2484400.1"/>
    </source>
</evidence>
<comment type="caution">
    <text evidence="3">The sequence shown here is derived from an EMBL/GenBank/DDBJ whole genome shotgun (WGS) entry which is preliminary data.</text>
</comment>